<evidence type="ECO:0000256" key="3">
    <source>
        <dbReference type="ARBA" id="ARBA00022989"/>
    </source>
</evidence>
<name>F4BTD0_METSG</name>
<reference evidence="7 8" key="1">
    <citation type="journal article" date="2011" name="J. Bacteriol.">
        <title>Complete genome sequence of Methanosaeta concilii, a specialist in aceticlastic methanogenesis.</title>
        <authorList>
            <person name="Barber R.D."/>
            <person name="Zhang L."/>
            <person name="Harnack M."/>
            <person name="Olson M.V."/>
            <person name="Kaul R."/>
            <person name="Ingram-Smith C."/>
            <person name="Smith K.S."/>
        </authorList>
    </citation>
    <scope>NUCLEOTIDE SEQUENCE [LARGE SCALE GENOMIC DNA]</scope>
    <source>
        <strain evidence="8">ATCC 5969 / DSM 3671 / JCM 10134 / NBRC 103675 / OCM 69 / GP-6</strain>
    </source>
</reference>
<keyword evidence="3 5" id="KW-1133">Transmembrane helix</keyword>
<feature type="transmembrane region" description="Helical" evidence="5">
    <location>
        <begin position="69"/>
        <end position="86"/>
    </location>
</feature>
<evidence type="ECO:0000313" key="7">
    <source>
        <dbReference type="EMBL" id="AEB68135.1"/>
    </source>
</evidence>
<dbReference type="EMBL" id="CP002565">
    <property type="protein sequence ID" value="AEB68135.1"/>
    <property type="molecule type" value="Genomic_DNA"/>
</dbReference>
<gene>
    <name evidence="7" type="ordered locus">MCON_1481</name>
</gene>
<feature type="transmembrane region" description="Helical" evidence="5">
    <location>
        <begin position="36"/>
        <end position="57"/>
    </location>
</feature>
<keyword evidence="8" id="KW-1185">Reference proteome</keyword>
<dbReference type="InParanoid" id="F4BTD0"/>
<sequence length="160" mass="17736">MFAVQHICKVNIMAGQVELEVNGPEQMEYQGIGIRLVSLVIDSIIFGLIFGALGNILGAGGMQGDMFPWYWGVLYFAIYIAYFTLLEGSKGQTVGKMITKIKVVREDGSPIDMSQAFTRNILRIIDGLFAYLIGAILIWRSDKQQRLGDSVARTVVVKAR</sequence>
<protein>
    <submittedName>
        <fullName evidence="7">RDD domain containing protein</fullName>
    </submittedName>
</protein>
<dbReference type="HOGENOM" id="CLU_053152_2_2_2"/>
<evidence type="ECO:0000256" key="4">
    <source>
        <dbReference type="ARBA" id="ARBA00023136"/>
    </source>
</evidence>
<dbReference type="InterPro" id="IPR010432">
    <property type="entry name" value="RDD"/>
</dbReference>
<proteinExistence type="predicted"/>
<organism evidence="7 8">
    <name type="scientific">Methanothrix soehngenii (strain ATCC 5969 / DSM 3671 / JCM 10134 / NBRC 103675 / OCM 69 / GP-6)</name>
    <name type="common">Methanosaeta concilii</name>
    <dbReference type="NCBI Taxonomy" id="990316"/>
    <lineage>
        <taxon>Archaea</taxon>
        <taxon>Methanobacteriati</taxon>
        <taxon>Methanobacteriota</taxon>
        <taxon>Stenosarchaea group</taxon>
        <taxon>Methanomicrobia</taxon>
        <taxon>Methanotrichales</taxon>
        <taxon>Methanotrichaceae</taxon>
        <taxon>Methanothrix</taxon>
    </lineage>
</organism>
<dbReference type="AlphaFoldDB" id="F4BTD0"/>
<dbReference type="GO" id="GO:0016020">
    <property type="term" value="C:membrane"/>
    <property type="evidence" value="ECO:0007669"/>
    <property type="project" value="UniProtKB-SubCell"/>
</dbReference>
<dbReference type="PANTHER" id="PTHR38480">
    <property type="entry name" value="SLR0254 PROTEIN"/>
    <property type="match status" value="1"/>
</dbReference>
<feature type="domain" description="RDD" evidence="6">
    <location>
        <begin position="30"/>
        <end position="152"/>
    </location>
</feature>
<accession>F4BTD0</accession>
<dbReference type="PANTHER" id="PTHR38480:SF1">
    <property type="entry name" value="SLR0254 PROTEIN"/>
    <property type="match status" value="1"/>
</dbReference>
<evidence type="ECO:0000256" key="5">
    <source>
        <dbReference type="SAM" id="Phobius"/>
    </source>
</evidence>
<evidence type="ECO:0000256" key="1">
    <source>
        <dbReference type="ARBA" id="ARBA00004141"/>
    </source>
</evidence>
<feature type="transmembrane region" description="Helical" evidence="5">
    <location>
        <begin position="121"/>
        <end position="139"/>
    </location>
</feature>
<keyword evidence="2 5" id="KW-0812">Transmembrane</keyword>
<keyword evidence="4 5" id="KW-0472">Membrane</keyword>
<dbReference type="Proteomes" id="UP000007807">
    <property type="component" value="Chromosome"/>
</dbReference>
<dbReference type="Pfam" id="PF06271">
    <property type="entry name" value="RDD"/>
    <property type="match status" value="1"/>
</dbReference>
<dbReference type="KEGG" id="mcj:MCON_1481"/>
<evidence type="ECO:0000313" key="8">
    <source>
        <dbReference type="Proteomes" id="UP000007807"/>
    </source>
</evidence>
<evidence type="ECO:0000256" key="2">
    <source>
        <dbReference type="ARBA" id="ARBA00022692"/>
    </source>
</evidence>
<comment type="subcellular location">
    <subcellularLocation>
        <location evidence="1">Membrane</location>
        <topology evidence="1">Multi-pass membrane protein</topology>
    </subcellularLocation>
</comment>
<dbReference type="STRING" id="990316.MCON_1481"/>
<evidence type="ECO:0000259" key="6">
    <source>
        <dbReference type="Pfam" id="PF06271"/>
    </source>
</evidence>